<keyword evidence="3" id="KW-0432">Leucine biosynthesis</keyword>
<dbReference type="InterPro" id="IPR002034">
    <property type="entry name" value="AIPM/Hcit_synth_CS"/>
</dbReference>
<dbReference type="PANTHER" id="PTHR10277">
    <property type="entry name" value="HOMOCITRATE SYNTHASE-RELATED"/>
    <property type="match status" value="1"/>
</dbReference>
<evidence type="ECO:0000259" key="8">
    <source>
        <dbReference type="PROSITE" id="PS50991"/>
    </source>
</evidence>
<dbReference type="PROSITE" id="PS50991">
    <property type="entry name" value="PYR_CT"/>
    <property type="match status" value="1"/>
</dbReference>
<keyword evidence="10" id="KW-1185">Reference proteome</keyword>
<dbReference type="CDD" id="cd07940">
    <property type="entry name" value="DRE_TIM_IPMS"/>
    <property type="match status" value="1"/>
</dbReference>
<gene>
    <name evidence="9" type="ORF">RND81_13G009000</name>
</gene>
<dbReference type="NCBIfam" id="NF002086">
    <property type="entry name" value="PRK00915.1-3"/>
    <property type="match status" value="1"/>
</dbReference>
<evidence type="ECO:0000256" key="2">
    <source>
        <dbReference type="ARBA" id="ARBA00012973"/>
    </source>
</evidence>
<dbReference type="InterPro" id="IPR054691">
    <property type="entry name" value="LeuA/HCS_post-cat"/>
</dbReference>
<dbReference type="GO" id="GO:0010177">
    <property type="term" value="F:methylthioalkylmalate synthase activity"/>
    <property type="evidence" value="ECO:0007669"/>
    <property type="project" value="UniProtKB-ARBA"/>
</dbReference>
<comment type="caution">
    <text evidence="9">The sequence shown here is derived from an EMBL/GenBank/DDBJ whole genome shotgun (WGS) entry which is preliminary data.</text>
</comment>
<dbReference type="InterPro" id="IPR013785">
    <property type="entry name" value="Aldolase_TIM"/>
</dbReference>
<keyword evidence="6" id="KW-0100">Branched-chain amino acid biosynthesis</keyword>
<evidence type="ECO:0000256" key="3">
    <source>
        <dbReference type="ARBA" id="ARBA00022430"/>
    </source>
</evidence>
<dbReference type="Pfam" id="PF00682">
    <property type="entry name" value="HMGL-like"/>
    <property type="match status" value="1"/>
</dbReference>
<dbReference type="PROSITE" id="PS00815">
    <property type="entry name" value="AIPM_HOMOCIT_SYNTH_1"/>
    <property type="match status" value="1"/>
</dbReference>
<organism evidence="9 10">
    <name type="scientific">Saponaria officinalis</name>
    <name type="common">Common soapwort</name>
    <name type="synonym">Lychnis saponaria</name>
    <dbReference type="NCBI Taxonomy" id="3572"/>
    <lineage>
        <taxon>Eukaryota</taxon>
        <taxon>Viridiplantae</taxon>
        <taxon>Streptophyta</taxon>
        <taxon>Embryophyta</taxon>
        <taxon>Tracheophyta</taxon>
        <taxon>Spermatophyta</taxon>
        <taxon>Magnoliopsida</taxon>
        <taxon>eudicotyledons</taxon>
        <taxon>Gunneridae</taxon>
        <taxon>Pentapetalae</taxon>
        <taxon>Caryophyllales</taxon>
        <taxon>Caryophyllaceae</taxon>
        <taxon>Caryophylleae</taxon>
        <taxon>Saponaria</taxon>
    </lineage>
</organism>
<dbReference type="Pfam" id="PF22617">
    <property type="entry name" value="HCS_D2"/>
    <property type="match status" value="1"/>
</dbReference>
<dbReference type="GO" id="GO:0019761">
    <property type="term" value="P:glucosinolate biosynthetic process"/>
    <property type="evidence" value="ECO:0007669"/>
    <property type="project" value="UniProtKB-ARBA"/>
</dbReference>
<protein>
    <recommendedName>
        <fullName evidence="2">2-isopropylmalate synthase</fullName>
        <ecNumber evidence="2">2.3.3.13</ecNumber>
    </recommendedName>
</protein>
<sequence length="460" mass="50164">MASSNLMTYNIFSSTQVTKKTSNISLVTKRTINTTTTTPSCITAGLRTRPIYVPNKIPDSSYVRILDTTLRDGEQAPGAAMTGQQKLNVAHMLANLGVDVIEAGFPCSSKEEFEAVRRIAQEVGNNEVDETGFVPVIGGFARCVKKDVEAAWEAVKGAKYPRVTIFIGTSGIHMKHKLRKSEEDVIMSVREVFGFAKSLGVQDLQFIAEDASRSEKRFVYQLFEEAIKAGATTVDMADTVGYRLPHEWANYIEDVRKNVRGIENVVLATHCHNDLGLATANTIAAAGAGARQLEVTINGIGERAGNASLEEVVMALKCRGQDLCGGLHTGINTPLIYPTSKMVEEYSGLRLQPHKAIVGANAFSHASGIHQDGVLKHRGTYEIMAAEDVGRSTSGGIVLGKLSGRHAFQHRLQEMGYEFDATTFDEIFTRFKTLAENKKSLSDNDMKSLLSEKKLVPTMG</sequence>
<proteinExistence type="inferred from homology"/>
<dbReference type="FunFam" id="1.10.238.260:FF:000001">
    <property type="entry name" value="2-isopropylmalate synthase"/>
    <property type="match status" value="1"/>
</dbReference>
<dbReference type="PROSITE" id="PS00816">
    <property type="entry name" value="AIPM_HOMOCIT_SYNTH_2"/>
    <property type="match status" value="1"/>
</dbReference>
<dbReference type="InterPro" id="IPR000891">
    <property type="entry name" value="PYR_CT"/>
</dbReference>
<keyword evidence="4" id="KW-0028">Amino-acid biosynthesis</keyword>
<evidence type="ECO:0000256" key="1">
    <source>
        <dbReference type="ARBA" id="ARBA00004689"/>
    </source>
</evidence>
<dbReference type="GO" id="GO:0009507">
    <property type="term" value="C:chloroplast"/>
    <property type="evidence" value="ECO:0007669"/>
    <property type="project" value="TreeGrafter"/>
</dbReference>
<keyword evidence="5 7" id="KW-0808">Transferase</keyword>
<comment type="pathway">
    <text evidence="1">Amino-acid biosynthesis; L-leucine biosynthesis; L-leucine from 3-methyl-2-oxobutanoate: step 1/4.</text>
</comment>
<dbReference type="SUPFAM" id="SSF51569">
    <property type="entry name" value="Aldolase"/>
    <property type="match status" value="1"/>
</dbReference>
<accession>A0AAW1GUT1</accession>
<dbReference type="FunFam" id="3.20.20.70:FF:000010">
    <property type="entry name" value="2-isopropylmalate synthase"/>
    <property type="match status" value="1"/>
</dbReference>
<dbReference type="PANTHER" id="PTHR10277:SF9">
    <property type="entry name" value="2-ISOPROPYLMALATE SYNTHASE 1, CHLOROPLASTIC-RELATED"/>
    <property type="match status" value="1"/>
</dbReference>
<dbReference type="EC" id="2.3.3.13" evidence="2"/>
<feature type="domain" description="Pyruvate carboxyltransferase" evidence="8">
    <location>
        <begin position="63"/>
        <end position="337"/>
    </location>
</feature>
<evidence type="ECO:0000256" key="7">
    <source>
        <dbReference type="RuleBase" id="RU003523"/>
    </source>
</evidence>
<dbReference type="GO" id="GO:0003852">
    <property type="term" value="F:2-isopropylmalate synthase activity"/>
    <property type="evidence" value="ECO:0007669"/>
    <property type="project" value="UniProtKB-EC"/>
</dbReference>
<evidence type="ECO:0000313" key="10">
    <source>
        <dbReference type="Proteomes" id="UP001443914"/>
    </source>
</evidence>
<dbReference type="EMBL" id="JBDFQZ010000013">
    <property type="protein sequence ID" value="KAK9667748.1"/>
    <property type="molecule type" value="Genomic_DNA"/>
</dbReference>
<name>A0AAW1GUT1_SAPOF</name>
<dbReference type="Gene3D" id="1.10.238.260">
    <property type="match status" value="1"/>
</dbReference>
<evidence type="ECO:0000256" key="6">
    <source>
        <dbReference type="ARBA" id="ARBA00023304"/>
    </source>
</evidence>
<evidence type="ECO:0000256" key="5">
    <source>
        <dbReference type="ARBA" id="ARBA00022679"/>
    </source>
</evidence>
<comment type="similarity">
    <text evidence="7">Belongs to the alpha-IPM synthase/homocitrate synthase family.</text>
</comment>
<evidence type="ECO:0000313" key="9">
    <source>
        <dbReference type="EMBL" id="KAK9667748.1"/>
    </source>
</evidence>
<dbReference type="InterPro" id="IPR050073">
    <property type="entry name" value="2-IPM_HCS-like"/>
</dbReference>
<dbReference type="GO" id="GO:0009098">
    <property type="term" value="P:L-leucine biosynthetic process"/>
    <property type="evidence" value="ECO:0007669"/>
    <property type="project" value="UniProtKB-KW"/>
</dbReference>
<dbReference type="Proteomes" id="UP001443914">
    <property type="component" value="Unassembled WGS sequence"/>
</dbReference>
<evidence type="ECO:0000256" key="4">
    <source>
        <dbReference type="ARBA" id="ARBA00022605"/>
    </source>
</evidence>
<dbReference type="AlphaFoldDB" id="A0AAW1GUT1"/>
<dbReference type="Gene3D" id="3.20.20.70">
    <property type="entry name" value="Aldolase class I"/>
    <property type="match status" value="1"/>
</dbReference>
<reference evidence="9" key="1">
    <citation type="submission" date="2024-03" db="EMBL/GenBank/DDBJ databases">
        <title>WGS assembly of Saponaria officinalis var. Norfolk2.</title>
        <authorList>
            <person name="Jenkins J."/>
            <person name="Shu S."/>
            <person name="Grimwood J."/>
            <person name="Barry K."/>
            <person name="Goodstein D."/>
            <person name="Schmutz J."/>
            <person name="Leebens-Mack J."/>
            <person name="Osbourn A."/>
        </authorList>
    </citation>
    <scope>NUCLEOTIDE SEQUENCE [LARGE SCALE GENOMIC DNA]</scope>
    <source>
        <strain evidence="9">JIC</strain>
    </source>
</reference>